<dbReference type="OrthoDB" id="506431at2759"/>
<evidence type="ECO:0000313" key="2">
    <source>
        <dbReference type="EMBL" id="EPE03174.1"/>
    </source>
</evidence>
<dbReference type="Proteomes" id="UP000016923">
    <property type="component" value="Unassembled WGS sequence"/>
</dbReference>
<protein>
    <submittedName>
        <fullName evidence="2">Thioesterase family protein</fullName>
    </submittedName>
</protein>
<dbReference type="InterPro" id="IPR029069">
    <property type="entry name" value="HotDog_dom_sf"/>
</dbReference>
<dbReference type="Gene3D" id="3.10.129.10">
    <property type="entry name" value="Hotdog Thioesterase"/>
    <property type="match status" value="1"/>
</dbReference>
<dbReference type="OMA" id="VRGEMKD"/>
<gene>
    <name evidence="2" type="ORF">F503_01510</name>
</gene>
<dbReference type="EMBL" id="KE148170">
    <property type="protein sequence ID" value="EPE03174.1"/>
    <property type="molecule type" value="Genomic_DNA"/>
</dbReference>
<name>S3BPH4_OPHP1</name>
<sequence length="235" mass="25861">MVQSHSLQEAIDHFRKEEWCAALIDAPGVKSIMPSARRSKSASRAESEDELFRTSLNNDNAVPQMLFIYQEPEEAKEAAPSAEKEASLKLSIMSASLIMDLREGVKGFNSFAHGGFLAAAMDEAMGGLIFTNYEYQRDLEDAAVKNGGHWEPPAGVLNMNQGVRIVTASMNTRFRRPVSLPSFVVTTATISRLDGRKIYLDVEVRDARAQAKNEACATCEGMWMTMAAPPAKSRI</sequence>
<dbReference type="PANTHER" id="PTHR47260:SF3">
    <property type="entry name" value="THIOESTERASE FAMILY PROTEIN (AFU_ORTHOLOGUE AFUA_7G03960)"/>
    <property type="match status" value="1"/>
</dbReference>
<dbReference type="AlphaFoldDB" id="S3BPH4"/>
<dbReference type="VEuPathDB" id="FungiDB:F503_01510"/>
<dbReference type="SUPFAM" id="SSF54637">
    <property type="entry name" value="Thioesterase/thiol ester dehydrase-isomerase"/>
    <property type="match status" value="1"/>
</dbReference>
<dbReference type="CDD" id="cd03443">
    <property type="entry name" value="PaaI_thioesterase"/>
    <property type="match status" value="1"/>
</dbReference>
<dbReference type="eggNOG" id="ENOG502SCNK">
    <property type="taxonomic scope" value="Eukaryota"/>
</dbReference>
<evidence type="ECO:0000313" key="3">
    <source>
        <dbReference type="Proteomes" id="UP000016923"/>
    </source>
</evidence>
<dbReference type="InterPro" id="IPR006683">
    <property type="entry name" value="Thioestr_dom"/>
</dbReference>
<reference evidence="2 3" key="1">
    <citation type="journal article" date="2013" name="BMC Genomics">
        <title>The genome and transcriptome of the pine saprophyte Ophiostoma piceae, and a comparison with the bark beetle-associated pine pathogen Grosmannia clavigera.</title>
        <authorList>
            <person name="Haridas S."/>
            <person name="Wang Y."/>
            <person name="Lim L."/>
            <person name="Massoumi Alamouti S."/>
            <person name="Jackman S."/>
            <person name="Docking R."/>
            <person name="Robertson G."/>
            <person name="Birol I."/>
            <person name="Bohlmann J."/>
            <person name="Breuil C."/>
        </authorList>
    </citation>
    <scope>NUCLEOTIDE SEQUENCE [LARGE SCALE GENOMIC DNA]</scope>
    <source>
        <strain evidence="2 3">UAMH 11346</strain>
    </source>
</reference>
<organism evidence="2 3">
    <name type="scientific">Ophiostoma piceae (strain UAMH 11346)</name>
    <name type="common">Sap stain fungus</name>
    <dbReference type="NCBI Taxonomy" id="1262450"/>
    <lineage>
        <taxon>Eukaryota</taxon>
        <taxon>Fungi</taxon>
        <taxon>Dikarya</taxon>
        <taxon>Ascomycota</taxon>
        <taxon>Pezizomycotina</taxon>
        <taxon>Sordariomycetes</taxon>
        <taxon>Sordariomycetidae</taxon>
        <taxon>Ophiostomatales</taxon>
        <taxon>Ophiostomataceae</taxon>
        <taxon>Ophiostoma</taxon>
    </lineage>
</organism>
<dbReference type="HOGENOM" id="CLU_052827_4_1_1"/>
<proteinExistence type="predicted"/>
<dbReference type="Pfam" id="PF03061">
    <property type="entry name" value="4HBT"/>
    <property type="match status" value="1"/>
</dbReference>
<keyword evidence="3" id="KW-1185">Reference proteome</keyword>
<feature type="domain" description="Thioesterase" evidence="1">
    <location>
        <begin position="111"/>
        <end position="207"/>
    </location>
</feature>
<evidence type="ECO:0000259" key="1">
    <source>
        <dbReference type="Pfam" id="PF03061"/>
    </source>
</evidence>
<accession>S3BPH4</accession>
<dbReference type="InterPro" id="IPR052061">
    <property type="entry name" value="PTE-AB_protein"/>
</dbReference>
<dbReference type="PANTHER" id="PTHR47260">
    <property type="entry name" value="UPF0644 PROTEIN PB2B4.06"/>
    <property type="match status" value="1"/>
</dbReference>